<dbReference type="EMBL" id="NRJH01000013">
    <property type="protein sequence ID" value="RIY33587.1"/>
    <property type="molecule type" value="Genomic_DNA"/>
</dbReference>
<dbReference type="InterPro" id="IPR002654">
    <property type="entry name" value="Glyco_trans_25"/>
</dbReference>
<feature type="domain" description="Glycosyl transferase family 25" evidence="1">
    <location>
        <begin position="761"/>
        <end position="942"/>
    </location>
</feature>
<organism evidence="2 3">
    <name type="scientific">Psittacicella melopsittaci</name>
    <dbReference type="NCBI Taxonomy" id="2028576"/>
    <lineage>
        <taxon>Bacteria</taxon>
        <taxon>Pseudomonadati</taxon>
        <taxon>Pseudomonadota</taxon>
        <taxon>Gammaproteobacteria</taxon>
        <taxon>Pasteurellales</taxon>
        <taxon>Psittacicellaceae</taxon>
        <taxon>Psittacicella</taxon>
    </lineage>
</organism>
<dbReference type="CDD" id="cd06532">
    <property type="entry name" value="Glyco_transf_25"/>
    <property type="match status" value="1"/>
</dbReference>
<dbReference type="Proteomes" id="UP000266258">
    <property type="component" value="Unassembled WGS sequence"/>
</dbReference>
<gene>
    <name evidence="2" type="ORF">CJP74_01600</name>
</gene>
<evidence type="ECO:0000313" key="3">
    <source>
        <dbReference type="Proteomes" id="UP000266258"/>
    </source>
</evidence>
<sequence>MFKLARSYLLTNIQGHQTARRMSLRQPYAQELTEHKATTYTREQIAQRFDVQSYEAEFGKQNTSDQALNLILAHLDLHALIAQDKTLDEQDFVLVVQEGSILASNWKEQVQDILQAAQDNPVLSQRLEVVSLGDEQEPTFIPRDHQQLESKRKFKVSENNYLSVQACDNTVKRLRLLPSLNSYLEQRSPLNQAQTYKTRVFNFNGQPLKQNFAQDSFISLNQLNAPLELACVSRLPLVQPCAYLIKVKTLRTYIAGLKKKASKDGVWHEPIAWNMSMWHKICDYSVGSVAISNPSLAVANFINGNHVLDKSSHTIITWMQTHQIQAQTVSLGYDYVGQMPKFVLYSQNQAYSLQQFYGNSDCESFTPVPLISPADPRVQNLSMGWSRVFAELGKTSQIYREQSMGQTFALFSIFQAMLSNPQLGEMDYFILANSNLSLDIDWKARLNQVIASVANYLPNNLLILGDTVGAKNLNYQPASLYEQSGQLFDKGFKFIVQPDLEQLWDQNEFFSSSMQTIRQFTNSNFSFLIFNKQAIRTYINRLRQELQELSMDKILASWEKVANQIQLGLNVEVSELSKASLEQERDDPNSHYLFVGENLKIKDKELEKQNQNFYAQEQQRKIIAQITATSAQPEQDSLWLESLFKAYNHARLFNNKEQFRALIELDNLSDWQILTLAAPLFEANYTRLTQYLDFYSHAMLQVNPPLGFTSNLESVAQIANEEQFGLGDFQVLRTNRQQQRQQAFVNNNPQVTPDYLSKVRKFVISLPQSKDRLEAFMAQENCADFELFPAVYGKELSDEQVYARFDTQMFYHAYDRAMTPGEIGCTLSHWEIYQKVLQDPSIADDDWVLVCEDDSKFNPNWYQRLNSILHYLATHPERATTFVQCNNNALLQDRPLSLEELLEVTYFNLEAKNHVVLSKQQNLFFPHAVVSYGSSNYLFKKSLLKTQLFQSLTRPYWVADDFPRFFEFVPDSYAYASPMLSYQNVEEFTSVIEDERELAIKNKRQRLMSVPIYEPLNFLARKVIVIQRTLSEEQIREKFGAELRHIVRNAEFEALDNKQLEKRYDLNTFKQTYGRLPTREEMIRAICHQEAYRFIDNVVGEVHNYYLVVEDDVTFANEHWEMLTNLVTHYIATRLDTRTELIELSNSYWNKALEQVNQDPHQLQGHKEVGDLPEVGQTLLEAKNSYGYGFPEYALSHDHFKDYYVLGSKEQNYAVNPFLDIQITSNHARTGAKAYLIFSYPIKTQTVAYKPISWLHDDFPRILFYHNLALAYAMPPIYF</sequence>
<keyword evidence="3" id="KW-1185">Reference proteome</keyword>
<name>A0A3A1YBV3_9GAMM</name>
<evidence type="ECO:0000259" key="1">
    <source>
        <dbReference type="Pfam" id="PF01755"/>
    </source>
</evidence>
<dbReference type="RefSeq" id="WP_119496532.1">
    <property type="nucleotide sequence ID" value="NZ_NRJH01000013.1"/>
</dbReference>
<evidence type="ECO:0000313" key="2">
    <source>
        <dbReference type="EMBL" id="RIY33587.1"/>
    </source>
</evidence>
<dbReference type="AlphaFoldDB" id="A0A3A1YBV3"/>
<dbReference type="OrthoDB" id="9816113at2"/>
<protein>
    <recommendedName>
        <fullName evidence="1">Glycosyl transferase family 25 domain-containing protein</fullName>
    </recommendedName>
</protein>
<proteinExistence type="predicted"/>
<reference evidence="2 3" key="1">
    <citation type="submission" date="2017-08" db="EMBL/GenBank/DDBJ databases">
        <title>Reclassification of Bisgaard taxon 37 and 44.</title>
        <authorList>
            <person name="Christensen H."/>
        </authorList>
    </citation>
    <scope>NUCLEOTIDE SEQUENCE [LARGE SCALE GENOMIC DNA]</scope>
    <source>
        <strain evidence="2 3">B96_4</strain>
    </source>
</reference>
<accession>A0A3A1YBV3</accession>
<dbReference type="Pfam" id="PF01755">
    <property type="entry name" value="Glyco_transf_25"/>
    <property type="match status" value="1"/>
</dbReference>
<comment type="caution">
    <text evidence="2">The sequence shown here is derived from an EMBL/GenBank/DDBJ whole genome shotgun (WGS) entry which is preliminary data.</text>
</comment>